<evidence type="ECO:0000313" key="6">
    <source>
        <dbReference type="Proteomes" id="UP000193689"/>
    </source>
</evidence>
<evidence type="ECO:0000256" key="1">
    <source>
        <dbReference type="ARBA" id="ARBA00010322"/>
    </source>
</evidence>
<comment type="similarity">
    <text evidence="1">Belongs to the AFG1 ATPase family.</text>
</comment>
<dbReference type="OrthoDB" id="548867at2759"/>
<dbReference type="Gene3D" id="3.40.50.300">
    <property type="entry name" value="P-loop containing nucleotide triphosphate hydrolases"/>
    <property type="match status" value="1"/>
</dbReference>
<dbReference type="GO" id="GO:0005743">
    <property type="term" value="C:mitochondrial inner membrane"/>
    <property type="evidence" value="ECO:0007669"/>
    <property type="project" value="EnsemblFungi"/>
</dbReference>
<dbReference type="InterPro" id="IPR027417">
    <property type="entry name" value="P-loop_NTPase"/>
</dbReference>
<reference evidence="5 6" key="1">
    <citation type="submission" date="2016-07" db="EMBL/GenBank/DDBJ databases">
        <title>Pervasive Adenine N6-methylation of Active Genes in Fungi.</title>
        <authorList>
            <consortium name="DOE Joint Genome Institute"/>
            <person name="Mondo S.J."/>
            <person name="Dannebaum R.O."/>
            <person name="Kuo R.C."/>
            <person name="Labutti K."/>
            <person name="Haridas S."/>
            <person name="Kuo A."/>
            <person name="Salamov A."/>
            <person name="Ahrendt S.R."/>
            <person name="Lipzen A."/>
            <person name="Sullivan W."/>
            <person name="Andreopoulos W.B."/>
            <person name="Clum A."/>
            <person name="Lindquist E."/>
            <person name="Daum C."/>
            <person name="Ramamoorthy G.K."/>
            <person name="Gryganskyi A."/>
            <person name="Culley D."/>
            <person name="Magnuson J.K."/>
            <person name="James T.Y."/>
            <person name="O'Malley M.A."/>
            <person name="Stajich J.E."/>
            <person name="Spatafora J.W."/>
            <person name="Visel A."/>
            <person name="Grigoriev I.V."/>
        </authorList>
    </citation>
    <scope>NUCLEOTIDE SEQUENCE [LARGE SCALE GENOMIC DNA]</scope>
    <source>
        <strain evidence="5 6">CBS 129021</strain>
    </source>
</reference>
<evidence type="ECO:0000256" key="4">
    <source>
        <dbReference type="SAM" id="MobiDB-lite"/>
    </source>
</evidence>
<dbReference type="RefSeq" id="XP_040711214.1">
    <property type="nucleotide sequence ID" value="XM_040861221.1"/>
</dbReference>
<protein>
    <submittedName>
        <fullName evidence="5">AFG1-like ATPase</fullName>
    </submittedName>
</protein>
<dbReference type="EMBL" id="MCFJ01000017">
    <property type="protein sequence ID" value="ORY58179.1"/>
    <property type="molecule type" value="Genomic_DNA"/>
</dbReference>
<keyword evidence="2" id="KW-0547">Nucleotide-binding</keyword>
<gene>
    <name evidence="5" type="ORF">BCR38DRAFT_448310</name>
</gene>
<evidence type="ECO:0000313" key="5">
    <source>
        <dbReference type="EMBL" id="ORY58179.1"/>
    </source>
</evidence>
<dbReference type="SUPFAM" id="SSF52540">
    <property type="entry name" value="P-loop containing nucleoside triphosphate hydrolases"/>
    <property type="match status" value="1"/>
</dbReference>
<dbReference type="Proteomes" id="UP000193689">
    <property type="component" value="Unassembled WGS sequence"/>
</dbReference>
<dbReference type="GO" id="GO:0141164">
    <property type="term" value="P:mitochondrial protein quality control"/>
    <property type="evidence" value="ECO:0007669"/>
    <property type="project" value="EnsemblFungi"/>
</dbReference>
<keyword evidence="3" id="KW-0067">ATP-binding</keyword>
<comment type="caution">
    <text evidence="5">The sequence shown here is derived from an EMBL/GenBank/DDBJ whole genome shotgun (WGS) entry which is preliminary data.</text>
</comment>
<dbReference type="STRING" id="1141098.A0A1Y2DG30"/>
<keyword evidence="6" id="KW-1185">Reference proteome</keyword>
<dbReference type="GeneID" id="63777433"/>
<dbReference type="Pfam" id="PF03969">
    <property type="entry name" value="AFG1_ATPase"/>
    <property type="match status" value="1"/>
</dbReference>
<proteinExistence type="inferred from homology"/>
<evidence type="ECO:0000256" key="3">
    <source>
        <dbReference type="ARBA" id="ARBA00022840"/>
    </source>
</evidence>
<evidence type="ECO:0000256" key="2">
    <source>
        <dbReference type="ARBA" id="ARBA00022741"/>
    </source>
</evidence>
<dbReference type="FunCoup" id="A0A1Y2DG30">
    <property type="interactions" value="801"/>
</dbReference>
<sequence length="545" mass="62014">MRILASSSTPPLRLLSTRPLARLESRRSLCNQCWQKSGRPRGAARTSAAASFFATTRPNTRLRRYSRSRSYATVGNATVEKAHVADNVGPIQEYDKRVAAGRLREDEHQRGIIQSLQHLHDDLVHYQARPVVHPTLESLKPTKSMFGGWFGSGKSKSPIQDIPSDLPQGLYLFGDVGSGKTMLMDLFYDTLPSAVKTKTRIHFHNFMQDVHKRIHRMKMEHGNEIDAVPFVAADIADQANVLCFDEFQCTDVADAMILRRLLESLMSHGVVLVTTSNRHPDELYKNGINRESFIPAINILKARLHVINLDSPTDYRKIPRPPSGVYHTPLDSHAATHAEKWFHFLGDREDPEPRSEIQKVWGREIHVPRVSGRCAWFTFNELIGKATGAADYLELMRSYEAFIITEVPGMTFRERDLARRFITFIDAVYESHAKLVLTTAKPLTQLFLSADEMRESLEKNGNATDEDDGMRAVLEDMNSNIEQLKESNMFSGDEERFAFIRALSRLTEMGSREWVERGMGLESHGGKKDRDDWNKVRSRQMEDSM</sequence>
<organism evidence="5 6">
    <name type="scientific">Pseudomassariella vexata</name>
    <dbReference type="NCBI Taxonomy" id="1141098"/>
    <lineage>
        <taxon>Eukaryota</taxon>
        <taxon>Fungi</taxon>
        <taxon>Dikarya</taxon>
        <taxon>Ascomycota</taxon>
        <taxon>Pezizomycotina</taxon>
        <taxon>Sordariomycetes</taxon>
        <taxon>Xylariomycetidae</taxon>
        <taxon>Amphisphaeriales</taxon>
        <taxon>Pseudomassariaceae</taxon>
        <taxon>Pseudomassariella</taxon>
    </lineage>
</organism>
<feature type="region of interest" description="Disordered" evidence="4">
    <location>
        <begin position="517"/>
        <end position="545"/>
    </location>
</feature>
<name>A0A1Y2DG30_9PEZI</name>
<dbReference type="GO" id="GO:0005524">
    <property type="term" value="F:ATP binding"/>
    <property type="evidence" value="ECO:0007669"/>
    <property type="project" value="UniProtKB-KW"/>
</dbReference>
<accession>A0A1Y2DG30</accession>
<dbReference type="PANTHER" id="PTHR12169:SF6">
    <property type="entry name" value="AFG1-LIKE ATPASE"/>
    <property type="match status" value="1"/>
</dbReference>
<dbReference type="InterPro" id="IPR005654">
    <property type="entry name" value="ATPase_AFG1-like"/>
</dbReference>
<dbReference type="PANTHER" id="PTHR12169">
    <property type="entry name" value="ATPASE N2B"/>
    <property type="match status" value="1"/>
</dbReference>
<dbReference type="AlphaFoldDB" id="A0A1Y2DG30"/>
<dbReference type="InParanoid" id="A0A1Y2DG30"/>
<dbReference type="NCBIfam" id="NF040713">
    <property type="entry name" value="ZapE"/>
    <property type="match status" value="1"/>
</dbReference>
<feature type="compositionally biased region" description="Basic and acidic residues" evidence="4">
    <location>
        <begin position="524"/>
        <end position="545"/>
    </location>
</feature>
<dbReference type="GO" id="GO:0034599">
    <property type="term" value="P:cellular response to oxidative stress"/>
    <property type="evidence" value="ECO:0007669"/>
    <property type="project" value="EnsemblFungi"/>
</dbReference>
<dbReference type="GO" id="GO:0016887">
    <property type="term" value="F:ATP hydrolysis activity"/>
    <property type="evidence" value="ECO:0007669"/>
    <property type="project" value="InterPro"/>
</dbReference>